<dbReference type="EMBL" id="MN103543">
    <property type="protein sequence ID" value="QEM42043.1"/>
    <property type="molecule type" value="Genomic_DNA"/>
</dbReference>
<reference evidence="1 2" key="1">
    <citation type="submission" date="2019-06" db="EMBL/GenBank/DDBJ databases">
        <title>A distant relative of Phikzvirus genus phages from a therapeutic phage collection.</title>
        <authorList>
            <person name="Hejnowicz M.S."/>
            <person name="Dabrowski K."/>
            <person name="Gawor J."/>
            <person name="Weber-Dabrowska B."/>
            <person name="Gromadka R."/>
            <person name="Lobocka M.B."/>
        </authorList>
    </citation>
    <scope>NUCLEOTIDE SEQUENCE [LARGE SCALE GENOMIC DNA]</scope>
</reference>
<evidence type="ECO:0000313" key="1">
    <source>
        <dbReference type="EMBL" id="QEM42043.1"/>
    </source>
</evidence>
<keyword evidence="2" id="KW-1185">Reference proteome</keyword>
<name>A0A5C1K927_9CAUD</name>
<dbReference type="KEGG" id="vg:77937064"/>
<proteinExistence type="predicted"/>
<dbReference type="GeneID" id="77937064"/>
<sequence length="111" mass="12586">MEEAKVEYPYHDNEFQSGKTKFLQDEIRERVDGIINEGFADISYNGEGRMMSKLFTDTARKAALATIDAIQTHGQIMIVGSDVYDEEGKIRLTSTPWYPDLTQSLFEGVNT</sequence>
<accession>A0A5C1K927</accession>
<organism evidence="1 2">
    <name type="scientific">Pseudomonas phage vB_PaeM_PS119XW</name>
    <dbReference type="NCBI Taxonomy" id="2601632"/>
    <lineage>
        <taxon>Viruses</taxon>
        <taxon>Duplodnaviria</taxon>
        <taxon>Heunggongvirae</taxon>
        <taxon>Uroviricota</taxon>
        <taxon>Caudoviricetes</taxon>
        <taxon>Chimalliviridae</taxon>
        <taxon>Pawinskivirus</taxon>
        <taxon>Pawinskivirus PS119XW</taxon>
    </lineage>
</organism>
<protein>
    <submittedName>
        <fullName evidence="1">Uncharacterized protein</fullName>
    </submittedName>
</protein>
<dbReference type="RefSeq" id="YP_010661054.1">
    <property type="nucleotide sequence ID" value="NC_070882.1"/>
</dbReference>
<dbReference type="Proteomes" id="UP000322144">
    <property type="component" value="Segment"/>
</dbReference>
<evidence type="ECO:0000313" key="2">
    <source>
        <dbReference type="Proteomes" id="UP000322144"/>
    </source>
</evidence>